<dbReference type="InterPro" id="IPR023213">
    <property type="entry name" value="CAT-like_dom_sf"/>
</dbReference>
<dbReference type="Gene3D" id="3.30.559.10">
    <property type="entry name" value="Chloramphenicol acetyltransferase-like domain"/>
    <property type="match status" value="1"/>
</dbReference>
<evidence type="ECO:0000313" key="2">
    <source>
        <dbReference type="EMBL" id="KAL0419011.1"/>
    </source>
</evidence>
<proteinExistence type="predicted"/>
<protein>
    <submittedName>
        <fullName evidence="2">Methanol O-anthraniloyltransferase</fullName>
    </submittedName>
</protein>
<gene>
    <name evidence="2" type="ORF">Sradi_1314600</name>
</gene>
<accession>A0AAW2USL0</accession>
<reference evidence="2" key="1">
    <citation type="submission" date="2020-06" db="EMBL/GenBank/DDBJ databases">
        <authorList>
            <person name="Li T."/>
            <person name="Hu X."/>
            <person name="Zhang T."/>
            <person name="Song X."/>
            <person name="Zhang H."/>
            <person name="Dai N."/>
            <person name="Sheng W."/>
            <person name="Hou X."/>
            <person name="Wei L."/>
        </authorList>
    </citation>
    <scope>NUCLEOTIDE SEQUENCE</scope>
    <source>
        <strain evidence="2">G02</strain>
        <tissue evidence="2">Leaf</tissue>
    </source>
</reference>
<evidence type="ECO:0000256" key="1">
    <source>
        <dbReference type="SAM" id="SignalP"/>
    </source>
</evidence>
<dbReference type="Pfam" id="PF02458">
    <property type="entry name" value="Transferase"/>
    <property type="match status" value="1"/>
</dbReference>
<feature type="chain" id="PRO_5043553917" evidence="1">
    <location>
        <begin position="20"/>
        <end position="128"/>
    </location>
</feature>
<sequence length="128" mass="14601">MRLKCGGFILALCVNHTIAMVLDFSFASAVAEFDHGAEIPSVRPIWQRHLLNARDLPHAYMHHEYENILEPAKLSSHLTIWFSAASFWAIRDLRFSLPPLSTPPSLHHLRTSSNLHLALLHNRYLSKP</sequence>
<name>A0AAW2USL0_SESRA</name>
<comment type="caution">
    <text evidence="2">The sequence shown here is derived from an EMBL/GenBank/DDBJ whole genome shotgun (WGS) entry which is preliminary data.</text>
</comment>
<dbReference type="EMBL" id="JACGWJ010000005">
    <property type="protein sequence ID" value="KAL0419011.1"/>
    <property type="molecule type" value="Genomic_DNA"/>
</dbReference>
<dbReference type="AlphaFoldDB" id="A0AAW2USL0"/>
<keyword evidence="1" id="KW-0732">Signal</keyword>
<organism evidence="2">
    <name type="scientific">Sesamum radiatum</name>
    <name type="common">Black benniseed</name>
    <dbReference type="NCBI Taxonomy" id="300843"/>
    <lineage>
        <taxon>Eukaryota</taxon>
        <taxon>Viridiplantae</taxon>
        <taxon>Streptophyta</taxon>
        <taxon>Embryophyta</taxon>
        <taxon>Tracheophyta</taxon>
        <taxon>Spermatophyta</taxon>
        <taxon>Magnoliopsida</taxon>
        <taxon>eudicotyledons</taxon>
        <taxon>Gunneridae</taxon>
        <taxon>Pentapetalae</taxon>
        <taxon>asterids</taxon>
        <taxon>lamiids</taxon>
        <taxon>Lamiales</taxon>
        <taxon>Pedaliaceae</taxon>
        <taxon>Sesamum</taxon>
    </lineage>
</organism>
<reference evidence="2" key="2">
    <citation type="journal article" date="2024" name="Plant">
        <title>Genomic evolution and insights into agronomic trait innovations of Sesamum species.</title>
        <authorList>
            <person name="Miao H."/>
            <person name="Wang L."/>
            <person name="Qu L."/>
            <person name="Liu H."/>
            <person name="Sun Y."/>
            <person name="Le M."/>
            <person name="Wang Q."/>
            <person name="Wei S."/>
            <person name="Zheng Y."/>
            <person name="Lin W."/>
            <person name="Duan Y."/>
            <person name="Cao H."/>
            <person name="Xiong S."/>
            <person name="Wang X."/>
            <person name="Wei L."/>
            <person name="Li C."/>
            <person name="Ma Q."/>
            <person name="Ju M."/>
            <person name="Zhao R."/>
            <person name="Li G."/>
            <person name="Mu C."/>
            <person name="Tian Q."/>
            <person name="Mei H."/>
            <person name="Zhang T."/>
            <person name="Gao T."/>
            <person name="Zhang H."/>
        </authorList>
    </citation>
    <scope>NUCLEOTIDE SEQUENCE</scope>
    <source>
        <strain evidence="2">G02</strain>
    </source>
</reference>
<feature type="signal peptide" evidence="1">
    <location>
        <begin position="1"/>
        <end position="19"/>
    </location>
</feature>